<dbReference type="CDD" id="cd03801">
    <property type="entry name" value="GT4_PimA-like"/>
    <property type="match status" value="1"/>
</dbReference>
<feature type="domain" description="Glycosyltransferase subfamily 4-like N-terminal" evidence="1">
    <location>
        <begin position="30"/>
        <end position="148"/>
    </location>
</feature>
<dbReference type="RefSeq" id="WP_098504555.1">
    <property type="nucleotide sequence ID" value="NZ_PDJQ01000001.1"/>
</dbReference>
<keyword evidence="3" id="KW-1185">Reference proteome</keyword>
<organism evidence="2 3">
    <name type="scientific">Tepidiforma thermophila (strain KCTC 52669 / CGMCC 1.13589 / G233)</name>
    <dbReference type="NCBI Taxonomy" id="2761530"/>
    <lineage>
        <taxon>Bacteria</taxon>
        <taxon>Bacillati</taxon>
        <taxon>Chloroflexota</taxon>
        <taxon>Tepidiformia</taxon>
        <taxon>Tepidiformales</taxon>
        <taxon>Tepidiformaceae</taxon>
        <taxon>Tepidiforma</taxon>
    </lineage>
</organism>
<dbReference type="EMBL" id="PDJQ01000001">
    <property type="protein sequence ID" value="PFG75227.1"/>
    <property type="molecule type" value="Genomic_DNA"/>
</dbReference>
<dbReference type="Proteomes" id="UP000223071">
    <property type="component" value="Unassembled WGS sequence"/>
</dbReference>
<comment type="caution">
    <text evidence="2">The sequence shown here is derived from an EMBL/GenBank/DDBJ whole genome shotgun (WGS) entry which is preliminary data.</text>
</comment>
<name>A0A2A9HGR9_TEPT2</name>
<evidence type="ECO:0000313" key="2">
    <source>
        <dbReference type="EMBL" id="PFG75227.1"/>
    </source>
</evidence>
<dbReference type="Gene3D" id="3.40.50.2000">
    <property type="entry name" value="Glycogen Phosphorylase B"/>
    <property type="match status" value="2"/>
</dbReference>
<keyword evidence="2" id="KW-0328">Glycosyltransferase</keyword>
<evidence type="ECO:0000259" key="1">
    <source>
        <dbReference type="Pfam" id="PF13439"/>
    </source>
</evidence>
<sequence>MILFITRKYPPAIGGMEEFSRQLTAAYPGPARLCALRRGQRWLPLFLLTAAVQCAAARGRVSAIHLGDGLLALAAPVFEALADAPAVVTVHGQDVTRPFPGYGGLVRMALRRLGPRRVVAVSSYTAGEVLRRCGFRPRVILNGVDVDRFAAIQRAPDPAAARAALGLPRQGPLIVSVGRLVERKGIAWFARQVLPLLPRDVVFAVAGDGPELPRLRAIAAAEPRLVLLGALPDPAVDRLYACADLFVAPNVPVPGRPEGFGIAPAEAAAAGLAVLVAALEGLVDMASVSGATLVQPGDPRAWAAAVSSALAAPPRSRPRVRSWADVAADYARLFESVAAEARRASPRPIRPAPK</sequence>
<dbReference type="GO" id="GO:0016757">
    <property type="term" value="F:glycosyltransferase activity"/>
    <property type="evidence" value="ECO:0007669"/>
    <property type="project" value="UniProtKB-KW"/>
</dbReference>
<evidence type="ECO:0000313" key="3">
    <source>
        <dbReference type="Proteomes" id="UP000223071"/>
    </source>
</evidence>
<accession>A0A2A9HGR9</accession>
<keyword evidence="2" id="KW-0808">Transferase</keyword>
<dbReference type="InterPro" id="IPR050194">
    <property type="entry name" value="Glycosyltransferase_grp1"/>
</dbReference>
<gene>
    <name evidence="2" type="ORF">A9A59_2495</name>
</gene>
<protein>
    <submittedName>
        <fullName evidence="2">Phosphatidylinositol alpha-1,6-mannosyltransferase</fullName>
    </submittedName>
</protein>
<dbReference type="PANTHER" id="PTHR45947:SF14">
    <property type="entry name" value="SLL1723 PROTEIN"/>
    <property type="match status" value="1"/>
</dbReference>
<dbReference type="InterPro" id="IPR028098">
    <property type="entry name" value="Glyco_trans_4-like_N"/>
</dbReference>
<dbReference type="AlphaFoldDB" id="A0A2A9HGR9"/>
<dbReference type="PANTHER" id="PTHR45947">
    <property type="entry name" value="SULFOQUINOVOSYL TRANSFERASE SQD2"/>
    <property type="match status" value="1"/>
</dbReference>
<dbReference type="Pfam" id="PF13439">
    <property type="entry name" value="Glyco_transf_4"/>
    <property type="match status" value="1"/>
</dbReference>
<dbReference type="Pfam" id="PF13692">
    <property type="entry name" value="Glyco_trans_1_4"/>
    <property type="match status" value="1"/>
</dbReference>
<proteinExistence type="predicted"/>
<reference evidence="2 3" key="1">
    <citation type="submission" date="2017-09" db="EMBL/GenBank/DDBJ databases">
        <title>Sequencing the genomes of two abundant thermophiles in Great Basin hot springs: Thermocrinis jamiesonii and novel Chloroflexi Thermoflexus hugenholtzii.</title>
        <authorList>
            <person name="Hedlund B."/>
        </authorList>
    </citation>
    <scope>NUCLEOTIDE SEQUENCE [LARGE SCALE GENOMIC DNA]</scope>
    <source>
        <strain evidence="2 3">G233</strain>
    </source>
</reference>
<dbReference type="SUPFAM" id="SSF53756">
    <property type="entry name" value="UDP-Glycosyltransferase/glycogen phosphorylase"/>
    <property type="match status" value="1"/>
</dbReference>